<sequence>MATMLSSHSSPLFLPPQLPSFAKPSLFPSSVPFPLRFQKKFPRTSLRAFSSNNSGVSRPFNDAFGSNPTPPSKKSVIINLIQEIEPLDNSLIQKDVPPSTVDAMKRTISDMLGLLPSDRFQVLIETLQDPLSKLLVSSMLTGYTLRNAEYRLCLERNLCCEGHLGNQSSEKSNFHLQETLLDGTKTNGFSRKDDWSSESEKTAEDEFRDIEYQGMGEVSPVTHKYILFLQSRLTSMKKELCEIKRKNAALQMQQIAGEEKNDLLDYLRSLEPDKVAELSKPTSLEAREAIHSVVRELLATLSLTMHSKVPPFSGNSATGMVNNVVSEDCTELAENASLQLQPTILLTRDYLARFLFWCMLLGHYLRGLEYRMELIELLSSTSSPEDNRGGDEEVI</sequence>
<comment type="caution">
    <text evidence="1">The sequence shown here is derived from an EMBL/GenBank/DDBJ whole genome shotgun (WGS) entry which is preliminary data.</text>
</comment>
<dbReference type="OrthoDB" id="4115at2759"/>
<accession>A0A6A2YLJ7</accession>
<evidence type="ECO:0000313" key="2">
    <source>
        <dbReference type="Proteomes" id="UP000436088"/>
    </source>
</evidence>
<dbReference type="PANTHER" id="PTHR33598">
    <property type="entry name" value="OS02G0833400 PROTEIN"/>
    <property type="match status" value="1"/>
</dbReference>
<dbReference type="EMBL" id="VEPZ02001327">
    <property type="protein sequence ID" value="KAE8680004.1"/>
    <property type="molecule type" value="Genomic_DNA"/>
</dbReference>
<name>A0A6A2YLJ7_HIBSY</name>
<dbReference type="PANTHER" id="PTHR33598:SF2">
    <property type="entry name" value="MAR-BINDING FILAMENT-LIKE PROTEIN"/>
    <property type="match status" value="1"/>
</dbReference>
<dbReference type="AlphaFoldDB" id="A0A6A2YLJ7"/>
<dbReference type="Proteomes" id="UP000436088">
    <property type="component" value="Unassembled WGS sequence"/>
</dbReference>
<reference evidence="1" key="1">
    <citation type="submission" date="2019-09" db="EMBL/GenBank/DDBJ databases">
        <title>Draft genome information of white flower Hibiscus syriacus.</title>
        <authorList>
            <person name="Kim Y.-M."/>
        </authorList>
    </citation>
    <scope>NUCLEOTIDE SEQUENCE [LARGE SCALE GENOMIC DNA]</scope>
    <source>
        <strain evidence="1">YM2019G1</strain>
    </source>
</reference>
<gene>
    <name evidence="1" type="ORF">F3Y22_tig00111392pilonHSYRG00121</name>
</gene>
<dbReference type="InterPro" id="IPR008479">
    <property type="entry name" value="DUF760"/>
</dbReference>
<keyword evidence="2" id="KW-1185">Reference proteome</keyword>
<protein>
    <submittedName>
        <fullName evidence="1">Detected protein of confused Function</fullName>
    </submittedName>
</protein>
<organism evidence="1 2">
    <name type="scientific">Hibiscus syriacus</name>
    <name type="common">Rose of Sharon</name>
    <dbReference type="NCBI Taxonomy" id="106335"/>
    <lineage>
        <taxon>Eukaryota</taxon>
        <taxon>Viridiplantae</taxon>
        <taxon>Streptophyta</taxon>
        <taxon>Embryophyta</taxon>
        <taxon>Tracheophyta</taxon>
        <taxon>Spermatophyta</taxon>
        <taxon>Magnoliopsida</taxon>
        <taxon>eudicotyledons</taxon>
        <taxon>Gunneridae</taxon>
        <taxon>Pentapetalae</taxon>
        <taxon>rosids</taxon>
        <taxon>malvids</taxon>
        <taxon>Malvales</taxon>
        <taxon>Malvaceae</taxon>
        <taxon>Malvoideae</taxon>
        <taxon>Hibiscus</taxon>
    </lineage>
</organism>
<evidence type="ECO:0000313" key="1">
    <source>
        <dbReference type="EMBL" id="KAE8680004.1"/>
    </source>
</evidence>
<dbReference type="Pfam" id="PF05542">
    <property type="entry name" value="DUF760"/>
    <property type="match status" value="2"/>
</dbReference>
<proteinExistence type="predicted"/>